<dbReference type="OrthoDB" id="9793549at2"/>
<evidence type="ECO:0000313" key="4">
    <source>
        <dbReference type="Proteomes" id="UP000298781"/>
    </source>
</evidence>
<gene>
    <name evidence="3" type="ORF">E8M01_20375</name>
</gene>
<evidence type="ECO:0000313" key="3">
    <source>
        <dbReference type="EMBL" id="QCI66369.1"/>
    </source>
</evidence>
<name>A0A4D7AYH8_9HYPH</name>
<dbReference type="Gene3D" id="3.40.50.2300">
    <property type="match status" value="1"/>
</dbReference>
<feature type="domain" description="Response regulatory" evidence="2">
    <location>
        <begin position="20"/>
        <end position="149"/>
    </location>
</feature>
<keyword evidence="1" id="KW-0597">Phosphoprotein</keyword>
<sequence>MSPPNHALALPETDMRQLTRLMIVDDELHDIGFMMQFFEEALSECSFETFASAEQALARLNFENEGGDNPALAEDPDIIILDLELGAMNGFDFLKALRKDETLRQIPVVVISGADTKQAIDKAYEAGANAMFRKPSALQDYRAMIGAIVDYWKKTARHAA</sequence>
<reference evidence="3 4" key="1">
    <citation type="submission" date="2019-04" db="EMBL/GenBank/DDBJ databases">
        <title>Phreatobacter aquaticus sp. nov.</title>
        <authorList>
            <person name="Choi A."/>
        </authorList>
    </citation>
    <scope>NUCLEOTIDE SEQUENCE [LARGE SCALE GENOMIC DNA]</scope>
    <source>
        <strain evidence="3 4">KCTC 52518</strain>
    </source>
</reference>
<proteinExistence type="predicted"/>
<keyword evidence="4" id="KW-1185">Reference proteome</keyword>
<evidence type="ECO:0000256" key="1">
    <source>
        <dbReference type="PROSITE-ProRule" id="PRU00169"/>
    </source>
</evidence>
<dbReference type="InterPro" id="IPR001789">
    <property type="entry name" value="Sig_transdc_resp-reg_receiver"/>
</dbReference>
<dbReference type="GO" id="GO:0000160">
    <property type="term" value="P:phosphorelay signal transduction system"/>
    <property type="evidence" value="ECO:0007669"/>
    <property type="project" value="InterPro"/>
</dbReference>
<dbReference type="PANTHER" id="PTHR44520:SF2">
    <property type="entry name" value="RESPONSE REGULATOR RCP1"/>
    <property type="match status" value="1"/>
</dbReference>
<dbReference type="EMBL" id="CP039690">
    <property type="protein sequence ID" value="QCI66369.1"/>
    <property type="molecule type" value="Genomic_DNA"/>
</dbReference>
<feature type="modified residue" description="4-aspartylphosphate" evidence="1">
    <location>
        <position position="82"/>
    </location>
</feature>
<evidence type="ECO:0000259" key="2">
    <source>
        <dbReference type="PROSITE" id="PS50110"/>
    </source>
</evidence>
<dbReference type="SMART" id="SM00448">
    <property type="entry name" value="REC"/>
    <property type="match status" value="1"/>
</dbReference>
<dbReference type="Pfam" id="PF00072">
    <property type="entry name" value="Response_reg"/>
    <property type="match status" value="1"/>
</dbReference>
<dbReference type="KEGG" id="pstg:E8M01_20375"/>
<dbReference type="InterPro" id="IPR011006">
    <property type="entry name" value="CheY-like_superfamily"/>
</dbReference>
<organism evidence="3 4">
    <name type="scientific">Phreatobacter stygius</name>
    <dbReference type="NCBI Taxonomy" id="1940610"/>
    <lineage>
        <taxon>Bacteria</taxon>
        <taxon>Pseudomonadati</taxon>
        <taxon>Pseudomonadota</taxon>
        <taxon>Alphaproteobacteria</taxon>
        <taxon>Hyphomicrobiales</taxon>
        <taxon>Phreatobacteraceae</taxon>
        <taxon>Phreatobacter</taxon>
    </lineage>
</organism>
<dbReference type="Proteomes" id="UP000298781">
    <property type="component" value="Chromosome"/>
</dbReference>
<dbReference type="SUPFAM" id="SSF52172">
    <property type="entry name" value="CheY-like"/>
    <property type="match status" value="1"/>
</dbReference>
<dbReference type="PANTHER" id="PTHR44520">
    <property type="entry name" value="RESPONSE REGULATOR RCP1-RELATED"/>
    <property type="match status" value="1"/>
</dbReference>
<accession>A0A4D7AYH8</accession>
<dbReference type="AlphaFoldDB" id="A0A4D7AYH8"/>
<protein>
    <submittedName>
        <fullName evidence="3">Response regulator</fullName>
    </submittedName>
</protein>
<dbReference type="InterPro" id="IPR052893">
    <property type="entry name" value="TCS_response_regulator"/>
</dbReference>
<dbReference type="PROSITE" id="PS50110">
    <property type="entry name" value="RESPONSE_REGULATORY"/>
    <property type="match status" value="1"/>
</dbReference>